<evidence type="ECO:0000313" key="6">
    <source>
        <dbReference type="Proteomes" id="UP000543030"/>
    </source>
</evidence>
<feature type="binding site" evidence="2">
    <location>
        <position position="87"/>
    </location>
    <ligand>
        <name>Cu cation</name>
        <dbReference type="ChEBI" id="CHEBI:23378"/>
    </ligand>
</feature>
<dbReference type="SUPFAM" id="SSF52833">
    <property type="entry name" value="Thioredoxin-like"/>
    <property type="match status" value="1"/>
</dbReference>
<feature type="binding site" evidence="2">
    <location>
        <position position="172"/>
    </location>
    <ligand>
        <name>Cu cation</name>
        <dbReference type="ChEBI" id="CHEBI:23378"/>
    </ligand>
</feature>
<dbReference type="GO" id="GO:0046872">
    <property type="term" value="F:metal ion binding"/>
    <property type="evidence" value="ECO:0007669"/>
    <property type="project" value="UniProtKB-KW"/>
</dbReference>
<accession>A0A840RKM8</accession>
<reference evidence="5 6" key="1">
    <citation type="submission" date="2020-08" db="EMBL/GenBank/DDBJ databases">
        <title>Genomic Encyclopedia of Type Strains, Phase IV (KMG-IV): sequencing the most valuable type-strain genomes for metagenomic binning, comparative biology and taxonomic classification.</title>
        <authorList>
            <person name="Goeker M."/>
        </authorList>
    </citation>
    <scope>NUCLEOTIDE SEQUENCE [LARGE SCALE GENOMIC DNA]</scope>
    <source>
        <strain evidence="5 6">DSM 18233</strain>
    </source>
</reference>
<feature type="binding site" evidence="2">
    <location>
        <position position="83"/>
    </location>
    <ligand>
        <name>Cu cation</name>
        <dbReference type="ChEBI" id="CHEBI:23378"/>
    </ligand>
</feature>
<name>A0A840RKM8_9NEIS</name>
<evidence type="ECO:0000256" key="1">
    <source>
        <dbReference type="ARBA" id="ARBA00010996"/>
    </source>
</evidence>
<organism evidence="5 6">
    <name type="scientific">Silvimonas terrae</name>
    <dbReference type="NCBI Taxonomy" id="300266"/>
    <lineage>
        <taxon>Bacteria</taxon>
        <taxon>Pseudomonadati</taxon>
        <taxon>Pseudomonadota</taxon>
        <taxon>Betaproteobacteria</taxon>
        <taxon>Neisseriales</taxon>
        <taxon>Chitinibacteraceae</taxon>
        <taxon>Silvimonas</taxon>
    </lineage>
</organism>
<keyword evidence="3" id="KW-1015">Disulfide bond</keyword>
<sequence>MTCLKTCCALLFAATLLPALADDMVNMPDMPAHHHPVDNAPAVLPGDSVFQVPAPLTDQGGQPFNPAHAAPPATLFTVFYGDCQYACPIIVENLKQTVAALSTTERSRLRVVMISLNPGIDTPEKLAQLAQKNALAPGLFSLVVAKDDADTRLWAAALGVKYRRATNGDINHSTRLVITNRAGVPVADNSTLAPRPDPDFMQALHTALQ</sequence>
<proteinExistence type="inferred from homology"/>
<comment type="caution">
    <text evidence="5">The sequence shown here is derived from an EMBL/GenBank/DDBJ whole genome shotgun (WGS) entry which is preliminary data.</text>
</comment>
<dbReference type="CDD" id="cd02968">
    <property type="entry name" value="SCO"/>
    <property type="match status" value="1"/>
</dbReference>
<evidence type="ECO:0000256" key="4">
    <source>
        <dbReference type="SAM" id="SignalP"/>
    </source>
</evidence>
<dbReference type="AlphaFoldDB" id="A0A840RKM8"/>
<gene>
    <name evidence="5" type="ORF">HNQ50_003517</name>
</gene>
<comment type="similarity">
    <text evidence="1">Belongs to the SCO1/2 family.</text>
</comment>
<evidence type="ECO:0000313" key="5">
    <source>
        <dbReference type="EMBL" id="MBB5192763.1"/>
    </source>
</evidence>
<evidence type="ECO:0000256" key="2">
    <source>
        <dbReference type="PIRSR" id="PIRSR603782-1"/>
    </source>
</evidence>
<feature type="chain" id="PRO_5032910508" evidence="4">
    <location>
        <begin position="22"/>
        <end position="209"/>
    </location>
</feature>
<dbReference type="EMBL" id="JACHHN010000008">
    <property type="protein sequence ID" value="MBB5192763.1"/>
    <property type="molecule type" value="Genomic_DNA"/>
</dbReference>
<dbReference type="Gene3D" id="3.40.30.10">
    <property type="entry name" value="Glutaredoxin"/>
    <property type="match status" value="1"/>
</dbReference>
<feature type="disulfide bond" description="Redox-active" evidence="3">
    <location>
        <begin position="83"/>
        <end position="87"/>
    </location>
</feature>
<dbReference type="InterPro" id="IPR036249">
    <property type="entry name" value="Thioredoxin-like_sf"/>
</dbReference>
<dbReference type="Pfam" id="PF02630">
    <property type="entry name" value="SCO1-SenC"/>
    <property type="match status" value="1"/>
</dbReference>
<evidence type="ECO:0000256" key="3">
    <source>
        <dbReference type="PIRSR" id="PIRSR603782-2"/>
    </source>
</evidence>
<keyword evidence="6" id="KW-1185">Reference proteome</keyword>
<keyword evidence="2" id="KW-0186">Copper</keyword>
<keyword evidence="4" id="KW-0732">Signal</keyword>
<feature type="signal peptide" evidence="4">
    <location>
        <begin position="1"/>
        <end position="21"/>
    </location>
</feature>
<keyword evidence="2" id="KW-0479">Metal-binding</keyword>
<dbReference type="RefSeq" id="WP_184102433.1">
    <property type="nucleotide sequence ID" value="NZ_JACHHN010000008.1"/>
</dbReference>
<dbReference type="InterPro" id="IPR003782">
    <property type="entry name" value="SCO1/SenC"/>
</dbReference>
<dbReference type="Proteomes" id="UP000543030">
    <property type="component" value="Unassembled WGS sequence"/>
</dbReference>
<protein>
    <submittedName>
        <fullName evidence="5">Protein SCO1/2</fullName>
    </submittedName>
</protein>